<feature type="region of interest" description="Disordered" evidence="2">
    <location>
        <begin position="17"/>
        <end position="51"/>
    </location>
</feature>
<evidence type="ECO:0000259" key="4">
    <source>
        <dbReference type="PROSITE" id="PS50089"/>
    </source>
</evidence>
<dbReference type="InterPro" id="IPR032838">
    <property type="entry name" value="Vwaint_dom"/>
</dbReference>
<dbReference type="PROSITE" id="PS50089">
    <property type="entry name" value="ZF_RING_2"/>
    <property type="match status" value="1"/>
</dbReference>
<dbReference type="Pfam" id="PF14624">
    <property type="entry name" value="Vwaint"/>
    <property type="match status" value="1"/>
</dbReference>
<organism evidence="6 7">
    <name type="scientific">Salix brachista</name>
    <dbReference type="NCBI Taxonomy" id="2182728"/>
    <lineage>
        <taxon>Eukaryota</taxon>
        <taxon>Viridiplantae</taxon>
        <taxon>Streptophyta</taxon>
        <taxon>Embryophyta</taxon>
        <taxon>Tracheophyta</taxon>
        <taxon>Spermatophyta</taxon>
        <taxon>Magnoliopsida</taxon>
        <taxon>eudicotyledons</taxon>
        <taxon>Gunneridae</taxon>
        <taxon>Pentapetalae</taxon>
        <taxon>rosids</taxon>
        <taxon>fabids</taxon>
        <taxon>Malpighiales</taxon>
        <taxon>Salicaceae</taxon>
        <taxon>Saliceae</taxon>
        <taxon>Salix</taxon>
    </lineage>
</organism>
<keyword evidence="3" id="KW-1133">Transmembrane helix</keyword>
<dbReference type="Proteomes" id="UP000326939">
    <property type="component" value="Chromosome 3"/>
</dbReference>
<accession>A0A5N5NAT1</accession>
<dbReference type="InterPro" id="IPR051266">
    <property type="entry name" value="CLCR"/>
</dbReference>
<feature type="domain" description="RING-type" evidence="4">
    <location>
        <begin position="115"/>
        <end position="159"/>
    </location>
</feature>
<dbReference type="SMART" id="SM00184">
    <property type="entry name" value="RING"/>
    <property type="match status" value="1"/>
</dbReference>
<evidence type="ECO:0000256" key="2">
    <source>
        <dbReference type="SAM" id="MobiDB-lite"/>
    </source>
</evidence>
<dbReference type="InterPro" id="IPR013083">
    <property type="entry name" value="Znf_RING/FYVE/PHD"/>
</dbReference>
<comment type="caution">
    <text evidence="6">The sequence shown here is derived from an EMBL/GenBank/DDBJ whole genome shotgun (WGS) entry which is preliminary data.</text>
</comment>
<evidence type="ECO:0000256" key="3">
    <source>
        <dbReference type="SAM" id="Phobius"/>
    </source>
</evidence>
<gene>
    <name evidence="6" type="ORF">DKX38_004729</name>
</gene>
<keyword evidence="7" id="KW-1185">Reference proteome</keyword>
<sequence length="713" mass="78317">MASSAWRKLKKSLKSKLSFLSTPTPTNPTTDDNARITTATPPPVPTSSSSSSFSARLSRSFSLHSSSGVRVEGPVQKKIFFVMRLIWWSKLKVVEMYLCFAIILLLLLLLSQKKCAICLRSLRKGQGQAIFYAECSHPFHFNCIADSTKHGNLKCPICRSKWKDVPFQAPRNVPNFQRTGSVHAHVPPYNAPPVQIEAEHFSDDEVLSDVPSDESLSSRPQAITVKTFTEYPAVSASESFSKFGVLARVRAPPLDNTLPHHRAPIDVVTVLDVSGSMASKLILLKRAVNFIIQNLGPSDRLSIVTFSSSARRMLPLRRMSGSGREDATSVVDSISAIGGTNIVAGLKKGVQVLEERRQHNSVATIILLSDGCDTQSHNAQNRLEYLKSLPASIFPSNNTSREGSKQPTFPVYTFGFGSDHDSSAMHAISEASHGTFSFIESINILQDAFARCIGGLVSIVARHVQLKVKSASPGVQILSIPSGRHKNKIFDQGHQAVIDIGDMYAEEEKEFLVFLSIPVSPVVDGEERLANTSLVDVSCFHKGSVSMDTVQVEGERVQIRRPPTLSPTDQVLCLEVDRQRNRLLVTETIAKTQRMAEMGDLKGAQALLAKQLSTLLTTASSRAGDDLCNQLEAELKETRERMETRELYERSGRAYVLSGMSSHSWQRAATRGHYTAISSEGGNSDTRTTTSYETPSMTSMVLKSQILNLAPRE</sequence>
<dbReference type="GO" id="GO:0008270">
    <property type="term" value="F:zinc ion binding"/>
    <property type="evidence" value="ECO:0007669"/>
    <property type="project" value="UniProtKB-KW"/>
</dbReference>
<feature type="domain" description="VWFA" evidence="5">
    <location>
        <begin position="266"/>
        <end position="453"/>
    </location>
</feature>
<dbReference type="EMBL" id="VDCV01000003">
    <property type="protein sequence ID" value="KAB5564675.1"/>
    <property type="molecule type" value="Genomic_DNA"/>
</dbReference>
<dbReference type="PANTHER" id="PTHR10579:SF146">
    <property type="entry name" value="RING-TYPE DOMAIN-CONTAINING PROTEIN"/>
    <property type="match status" value="1"/>
</dbReference>
<dbReference type="Pfam" id="PF00092">
    <property type="entry name" value="VWA"/>
    <property type="match status" value="1"/>
</dbReference>
<feature type="transmembrane region" description="Helical" evidence="3">
    <location>
        <begin position="93"/>
        <end position="111"/>
    </location>
</feature>
<dbReference type="SUPFAM" id="SSF53300">
    <property type="entry name" value="vWA-like"/>
    <property type="match status" value="1"/>
</dbReference>
<dbReference type="InterPro" id="IPR001841">
    <property type="entry name" value="Znf_RING"/>
</dbReference>
<keyword evidence="1" id="KW-0863">Zinc-finger</keyword>
<dbReference type="InterPro" id="IPR002035">
    <property type="entry name" value="VWF_A"/>
</dbReference>
<dbReference type="Gene3D" id="3.40.50.410">
    <property type="entry name" value="von Willebrand factor, type A domain"/>
    <property type="match status" value="1"/>
</dbReference>
<dbReference type="PANTHER" id="PTHR10579">
    <property type="entry name" value="CALCIUM-ACTIVATED CHLORIDE CHANNEL REGULATOR"/>
    <property type="match status" value="1"/>
</dbReference>
<evidence type="ECO:0008006" key="8">
    <source>
        <dbReference type="Google" id="ProtNLM"/>
    </source>
</evidence>
<evidence type="ECO:0000313" key="7">
    <source>
        <dbReference type="Proteomes" id="UP000326939"/>
    </source>
</evidence>
<evidence type="ECO:0000256" key="1">
    <source>
        <dbReference type="PROSITE-ProRule" id="PRU00175"/>
    </source>
</evidence>
<evidence type="ECO:0000259" key="5">
    <source>
        <dbReference type="PROSITE" id="PS50234"/>
    </source>
</evidence>
<protein>
    <recommendedName>
        <fullName evidence="8">Anaphase-promoting complex subunit 11</fullName>
    </recommendedName>
</protein>
<dbReference type="PROSITE" id="PS50234">
    <property type="entry name" value="VWFA"/>
    <property type="match status" value="1"/>
</dbReference>
<dbReference type="InterPro" id="IPR036465">
    <property type="entry name" value="vWFA_dom_sf"/>
</dbReference>
<feature type="compositionally biased region" description="Low complexity" evidence="2">
    <location>
        <begin position="17"/>
        <end position="31"/>
    </location>
</feature>
<keyword evidence="1" id="KW-0479">Metal-binding</keyword>
<evidence type="ECO:0000313" key="6">
    <source>
        <dbReference type="EMBL" id="KAB5564675.1"/>
    </source>
</evidence>
<proteinExistence type="predicted"/>
<dbReference type="Gene3D" id="3.30.40.10">
    <property type="entry name" value="Zinc/RING finger domain, C3HC4 (zinc finger)"/>
    <property type="match status" value="1"/>
</dbReference>
<dbReference type="Pfam" id="PF17123">
    <property type="entry name" value="zf-RING_11"/>
    <property type="match status" value="1"/>
</dbReference>
<dbReference type="SUPFAM" id="SSF57850">
    <property type="entry name" value="RING/U-box"/>
    <property type="match status" value="1"/>
</dbReference>
<name>A0A5N5NAT1_9ROSI</name>
<dbReference type="SMART" id="SM00327">
    <property type="entry name" value="VWA"/>
    <property type="match status" value="1"/>
</dbReference>
<keyword evidence="1" id="KW-0862">Zinc</keyword>
<keyword evidence="3" id="KW-0472">Membrane</keyword>
<reference evidence="7" key="1">
    <citation type="journal article" date="2019" name="Gigascience">
        <title>De novo genome assembly of the endangered Acer yangbiense, a plant species with extremely small populations endemic to Yunnan Province, China.</title>
        <authorList>
            <person name="Yang J."/>
            <person name="Wariss H.M."/>
            <person name="Tao L."/>
            <person name="Zhang R."/>
            <person name="Yun Q."/>
            <person name="Hollingsworth P."/>
            <person name="Dao Z."/>
            <person name="Luo G."/>
            <person name="Guo H."/>
            <person name="Ma Y."/>
            <person name="Sun W."/>
        </authorList>
    </citation>
    <scope>NUCLEOTIDE SEQUENCE [LARGE SCALE GENOMIC DNA]</scope>
    <source>
        <strain evidence="7">cv. br00</strain>
    </source>
</reference>
<keyword evidence="3" id="KW-0812">Transmembrane</keyword>
<dbReference type="AlphaFoldDB" id="A0A5N5NAT1"/>